<comment type="caution">
    <text evidence="2">The sequence shown here is derived from an EMBL/GenBank/DDBJ whole genome shotgun (WGS) entry which is preliminary data.</text>
</comment>
<organism evidence="2 3">
    <name type="scientific">Agarivorans aestuarii</name>
    <dbReference type="NCBI Taxonomy" id="1563703"/>
    <lineage>
        <taxon>Bacteria</taxon>
        <taxon>Pseudomonadati</taxon>
        <taxon>Pseudomonadota</taxon>
        <taxon>Gammaproteobacteria</taxon>
        <taxon>Alteromonadales</taxon>
        <taxon>Alteromonadaceae</taxon>
        <taxon>Agarivorans</taxon>
    </lineage>
</organism>
<accession>A0ABU7G463</accession>
<dbReference type="Pfam" id="PF09905">
    <property type="entry name" value="VF530"/>
    <property type="match status" value="1"/>
</dbReference>
<feature type="region of interest" description="Disordered" evidence="1">
    <location>
        <begin position="95"/>
        <end position="151"/>
    </location>
</feature>
<dbReference type="InterPro" id="IPR018668">
    <property type="entry name" value="DNA-binding_VF530-like"/>
</dbReference>
<dbReference type="InterPro" id="IPR036361">
    <property type="entry name" value="SAP_dom_sf"/>
</dbReference>
<dbReference type="EMBL" id="JAYDYW010000006">
    <property type="protein sequence ID" value="MEE1673959.1"/>
    <property type="molecule type" value="Genomic_DNA"/>
</dbReference>
<evidence type="ECO:0000313" key="2">
    <source>
        <dbReference type="EMBL" id="MEE1673959.1"/>
    </source>
</evidence>
<gene>
    <name evidence="2" type="ORF">SNR37_003386</name>
</gene>
<keyword evidence="3" id="KW-1185">Reference proteome</keyword>
<keyword evidence="2" id="KW-0238">DNA-binding</keyword>
<evidence type="ECO:0000313" key="3">
    <source>
        <dbReference type="Proteomes" id="UP001310248"/>
    </source>
</evidence>
<feature type="compositionally biased region" description="Basic and acidic residues" evidence="1">
    <location>
        <begin position="132"/>
        <end position="142"/>
    </location>
</feature>
<dbReference type="GO" id="GO:0003677">
    <property type="term" value="F:DNA binding"/>
    <property type="evidence" value="ECO:0007669"/>
    <property type="project" value="UniProtKB-KW"/>
</dbReference>
<protein>
    <submittedName>
        <fullName evidence="2">VF530 family DNA-binding protein</fullName>
    </submittedName>
</protein>
<sequence length="151" mass="17499">MKDLQQNNPLHGLKLEVLLDEIVEHYGWETLAFALNMNCFRNNPNTKSCLKFLRKTDWAREKVESFYLYRFKHLPRPDDVQYALPPRDRLVPLEQKPRAPVVIDITAKPQVQNKPKPKARPSRPPKARSAKPKAEDSNKSDSSDPWADSPK</sequence>
<reference evidence="3" key="1">
    <citation type="submission" date="2023-07" db="EMBL/GenBank/DDBJ databases">
        <title>Draft genome sequence of Agarivorans aestuarii strain ZMCS4, a CAZymes producing bacteria isolated from the marine brown algae Clodostephus spongiosus.</title>
        <authorList>
            <person name="Lorente B."/>
            <person name="Cabral C."/>
            <person name="Frias J."/>
            <person name="Faria J."/>
            <person name="Toubarro D."/>
        </authorList>
    </citation>
    <scope>NUCLEOTIDE SEQUENCE [LARGE SCALE GENOMIC DNA]</scope>
    <source>
        <strain evidence="3">ZMCS4</strain>
    </source>
</reference>
<name>A0ABU7G463_9ALTE</name>
<dbReference type="Proteomes" id="UP001310248">
    <property type="component" value="Unassembled WGS sequence"/>
</dbReference>
<evidence type="ECO:0000256" key="1">
    <source>
        <dbReference type="SAM" id="MobiDB-lite"/>
    </source>
</evidence>
<dbReference type="RefSeq" id="WP_163132206.1">
    <property type="nucleotide sequence ID" value="NZ_JAYDYW010000006.1"/>
</dbReference>
<feature type="compositionally biased region" description="Basic residues" evidence="1">
    <location>
        <begin position="115"/>
        <end position="131"/>
    </location>
</feature>
<dbReference type="Gene3D" id="1.10.720.30">
    <property type="entry name" value="SAP domain"/>
    <property type="match status" value="1"/>
</dbReference>
<proteinExistence type="predicted"/>